<proteinExistence type="predicted"/>
<accession>A0A0B7AHS7</accession>
<evidence type="ECO:0000313" key="2">
    <source>
        <dbReference type="EMBL" id="CEK80549.1"/>
    </source>
</evidence>
<feature type="domain" description="C2H2-type" evidence="1">
    <location>
        <begin position="62"/>
        <end position="85"/>
    </location>
</feature>
<dbReference type="AlphaFoldDB" id="A0A0B7AHS7"/>
<dbReference type="EMBL" id="HACG01033684">
    <property type="protein sequence ID" value="CEK80549.1"/>
    <property type="molecule type" value="Transcribed_RNA"/>
</dbReference>
<evidence type="ECO:0000313" key="3">
    <source>
        <dbReference type="EMBL" id="CEK80557.1"/>
    </source>
</evidence>
<organism evidence="2">
    <name type="scientific">Arion vulgaris</name>
    <dbReference type="NCBI Taxonomy" id="1028688"/>
    <lineage>
        <taxon>Eukaryota</taxon>
        <taxon>Metazoa</taxon>
        <taxon>Spiralia</taxon>
        <taxon>Lophotrochozoa</taxon>
        <taxon>Mollusca</taxon>
        <taxon>Gastropoda</taxon>
        <taxon>Heterobranchia</taxon>
        <taxon>Euthyneura</taxon>
        <taxon>Panpulmonata</taxon>
        <taxon>Eupulmonata</taxon>
        <taxon>Stylommatophora</taxon>
        <taxon>Helicina</taxon>
        <taxon>Arionoidea</taxon>
        <taxon>Arionidae</taxon>
        <taxon>Arion</taxon>
    </lineage>
</organism>
<dbReference type="SMART" id="SM00355">
    <property type="entry name" value="ZnF_C2H2"/>
    <property type="match status" value="2"/>
</dbReference>
<feature type="domain" description="C2H2-type" evidence="1">
    <location>
        <begin position="30"/>
        <end position="55"/>
    </location>
</feature>
<protein>
    <recommendedName>
        <fullName evidence="1">C2H2-type domain-containing protein</fullName>
    </recommendedName>
</protein>
<dbReference type="Gene3D" id="3.30.160.60">
    <property type="entry name" value="Classic Zinc Finger"/>
    <property type="match status" value="1"/>
</dbReference>
<dbReference type="EMBL" id="HACG01033692">
    <property type="protein sequence ID" value="CEK80557.1"/>
    <property type="molecule type" value="Transcribed_RNA"/>
</dbReference>
<reference evidence="2" key="1">
    <citation type="submission" date="2014-12" db="EMBL/GenBank/DDBJ databases">
        <title>Insight into the proteome of Arion vulgaris.</title>
        <authorList>
            <person name="Aradska J."/>
            <person name="Bulat T."/>
            <person name="Smidak R."/>
            <person name="Sarate P."/>
            <person name="Gangsoo J."/>
            <person name="Sialana F."/>
            <person name="Bilban M."/>
            <person name="Lubec G."/>
        </authorList>
    </citation>
    <scope>NUCLEOTIDE SEQUENCE</scope>
    <source>
        <tissue evidence="2">Skin</tissue>
    </source>
</reference>
<dbReference type="InterPro" id="IPR013087">
    <property type="entry name" value="Znf_C2H2_type"/>
</dbReference>
<name>A0A0B7AHS7_9EUPU</name>
<gene>
    <name evidence="2" type="primary">ORF121512</name>
    <name evidence="3" type="synonym">ORF121555</name>
</gene>
<sequence length="121" mass="14121">MGFFNRVTFLSSGSDSYRQANQVFMLKKHLICPVADCQTTVGNNSDFRRHWKEKHVAVVMMYHCATCKYRAKRKTNVTRHAFFLHGLSKDEAMGRAEPQDNKGFIDPTPWTLEEAQFYIRQ</sequence>
<evidence type="ECO:0000259" key="1">
    <source>
        <dbReference type="SMART" id="SM00355"/>
    </source>
</evidence>